<evidence type="ECO:0000313" key="3">
    <source>
        <dbReference type="Proteomes" id="UP001576774"/>
    </source>
</evidence>
<evidence type="ECO:0000313" key="2">
    <source>
        <dbReference type="EMBL" id="MFB2878802.1"/>
    </source>
</evidence>
<comment type="caution">
    <text evidence="2">The sequence shown here is derived from an EMBL/GenBank/DDBJ whole genome shotgun (WGS) entry which is preliminary data.</text>
</comment>
<dbReference type="RefSeq" id="WP_413271863.1">
    <property type="nucleotide sequence ID" value="NZ_JBHFNQ010000140.1"/>
</dbReference>
<dbReference type="EMBL" id="JBHFNQ010000140">
    <property type="protein sequence ID" value="MFB2878802.1"/>
    <property type="molecule type" value="Genomic_DNA"/>
</dbReference>
<feature type="non-terminal residue" evidence="2">
    <location>
        <position position="62"/>
    </location>
</feature>
<dbReference type="Pfam" id="PF12323">
    <property type="entry name" value="HTH_OrfB_IS605"/>
    <property type="match status" value="1"/>
</dbReference>
<accession>A0ABV4X8Q0</accession>
<protein>
    <submittedName>
        <fullName evidence="2">Helix-turn-helix domain-containing protein</fullName>
    </submittedName>
</protein>
<evidence type="ECO:0000259" key="1">
    <source>
        <dbReference type="Pfam" id="PF12323"/>
    </source>
</evidence>
<proteinExistence type="predicted"/>
<dbReference type="InterPro" id="IPR021027">
    <property type="entry name" value="Transposase_put_HTH"/>
</dbReference>
<sequence length="62" mass="6970">MLKSFKTRLNLNNKQRTLAASHAGVSRHAWNWGLDICLKAMDAGMKLPTAIDLHKRLVAEVK</sequence>
<name>A0ABV4X8Q0_9CYAN</name>
<dbReference type="Proteomes" id="UP001576774">
    <property type="component" value="Unassembled WGS sequence"/>
</dbReference>
<reference evidence="2 3" key="1">
    <citation type="submission" date="2024-09" db="EMBL/GenBank/DDBJ databases">
        <title>Floridaenema gen nov. (Aerosakkonemataceae, Aerosakkonematales ord. nov., Cyanobacteria) from benthic tropical and subtropical fresh waters, with the description of four new species.</title>
        <authorList>
            <person name="Moretto J.A."/>
            <person name="Berthold D.E."/>
            <person name="Lefler F.W."/>
            <person name="Huang I.-S."/>
            <person name="Laughinghouse H. IV."/>
        </authorList>
    </citation>
    <scope>NUCLEOTIDE SEQUENCE [LARGE SCALE GENOMIC DNA]</scope>
    <source>
        <strain evidence="2 3">BLCC-F46</strain>
    </source>
</reference>
<keyword evidence="3" id="KW-1185">Reference proteome</keyword>
<feature type="domain" description="Transposase putative helix-turn-helix" evidence="1">
    <location>
        <begin position="1"/>
        <end position="43"/>
    </location>
</feature>
<organism evidence="2 3">
    <name type="scientific">Floridaenema aerugineum BLCC-F46</name>
    <dbReference type="NCBI Taxonomy" id="3153654"/>
    <lineage>
        <taxon>Bacteria</taxon>
        <taxon>Bacillati</taxon>
        <taxon>Cyanobacteriota</taxon>
        <taxon>Cyanophyceae</taxon>
        <taxon>Oscillatoriophycideae</taxon>
        <taxon>Aerosakkonematales</taxon>
        <taxon>Aerosakkonemataceae</taxon>
        <taxon>Floridanema</taxon>
        <taxon>Floridanema aerugineum</taxon>
    </lineage>
</organism>
<gene>
    <name evidence="2" type="ORF">ACE1CC_18275</name>
</gene>